<keyword evidence="2" id="KW-1185">Reference proteome</keyword>
<reference evidence="2" key="1">
    <citation type="submission" date="2016-10" db="EMBL/GenBank/DDBJ databases">
        <authorList>
            <person name="Varghese N."/>
            <person name="Submissions S."/>
        </authorList>
    </citation>
    <scope>NUCLEOTIDE SEQUENCE [LARGE SCALE GENOMIC DNA]</scope>
    <source>
        <strain evidence="2">MPL-11</strain>
    </source>
</reference>
<dbReference type="OrthoDB" id="9936809at2"/>
<accession>A0A1H0YKE9</accession>
<dbReference type="EMBL" id="FNJW01000008">
    <property type="protein sequence ID" value="SDQ15500.1"/>
    <property type="molecule type" value="Genomic_DNA"/>
</dbReference>
<dbReference type="Proteomes" id="UP000199481">
    <property type="component" value="Unassembled WGS sequence"/>
</dbReference>
<evidence type="ECO:0000313" key="1">
    <source>
        <dbReference type="EMBL" id="SDQ15500.1"/>
    </source>
</evidence>
<proteinExistence type="predicted"/>
<sequence length="128" mass="14146">MKNLILLLFCSLVLIGCGNNNETTIQEVNPISNLEPISDNPGDVTIVSEKSGITYAIFNSVGPTVDAKITEDGDKLTIAFTDTVLPEEADDYYTPLYYEINVDKDYDHEYLIVLLNGEDAILNSLIIQ</sequence>
<protein>
    <submittedName>
        <fullName evidence="1">Uncharacterized protein</fullName>
    </submittedName>
</protein>
<gene>
    <name evidence="1" type="ORF">SAMN04487752_0998</name>
</gene>
<dbReference type="AlphaFoldDB" id="A0A1H0YKE9"/>
<evidence type="ECO:0000313" key="2">
    <source>
        <dbReference type="Proteomes" id="UP000199481"/>
    </source>
</evidence>
<dbReference type="RefSeq" id="WP_089975774.1">
    <property type="nucleotide sequence ID" value="NZ_CP084916.1"/>
</dbReference>
<name>A0A1H0YKE9_9LACT</name>
<organism evidence="1 2">
    <name type="scientific">Carnobacterium viridans</name>
    <dbReference type="NCBI Taxonomy" id="174587"/>
    <lineage>
        <taxon>Bacteria</taxon>
        <taxon>Bacillati</taxon>
        <taxon>Bacillota</taxon>
        <taxon>Bacilli</taxon>
        <taxon>Lactobacillales</taxon>
        <taxon>Carnobacteriaceae</taxon>
        <taxon>Carnobacterium</taxon>
    </lineage>
</organism>
<dbReference type="PROSITE" id="PS51257">
    <property type="entry name" value="PROKAR_LIPOPROTEIN"/>
    <property type="match status" value="1"/>
</dbReference>